<reference evidence="2" key="1">
    <citation type="submission" date="2014-01" db="EMBL/GenBank/DDBJ databases">
        <authorList>
            <person name="Aslett M."/>
        </authorList>
    </citation>
    <scope>NUCLEOTIDE SEQUENCE</scope>
</reference>
<accession>A0A077Z6G1</accession>
<name>A0A077Z6G1_TRITR</name>
<evidence type="ECO:0000313" key="3">
    <source>
        <dbReference type="Proteomes" id="UP000030665"/>
    </source>
</evidence>
<dbReference type="SMART" id="SM00580">
    <property type="entry name" value="PUG"/>
    <property type="match status" value="1"/>
</dbReference>
<proteinExistence type="predicted"/>
<dbReference type="Proteomes" id="UP000030665">
    <property type="component" value="Unassembled WGS sequence"/>
</dbReference>
<dbReference type="AlphaFoldDB" id="A0A077Z6G1"/>
<feature type="domain" description="PUB" evidence="1">
    <location>
        <begin position="144"/>
        <end position="210"/>
    </location>
</feature>
<evidence type="ECO:0000259" key="1">
    <source>
        <dbReference type="Pfam" id="PF09409"/>
    </source>
</evidence>
<dbReference type="InterPro" id="IPR036339">
    <property type="entry name" value="PUB-like_dom_sf"/>
</dbReference>
<protein>
    <submittedName>
        <fullName evidence="2">PUB domain containing protein</fullName>
    </submittedName>
</protein>
<keyword evidence="3" id="KW-1185">Reference proteome</keyword>
<evidence type="ECO:0000313" key="2">
    <source>
        <dbReference type="EMBL" id="CDW55761.1"/>
    </source>
</evidence>
<dbReference type="Pfam" id="PF09409">
    <property type="entry name" value="PUB"/>
    <property type="match status" value="1"/>
</dbReference>
<dbReference type="PANTHER" id="PTHR23153:SF38">
    <property type="entry name" value="UBX DOMAIN-CONTAINING PROTEIN 6"/>
    <property type="match status" value="1"/>
</dbReference>
<dbReference type="InterPro" id="IPR018997">
    <property type="entry name" value="PUB_domain"/>
</dbReference>
<dbReference type="OrthoDB" id="49605at2759"/>
<dbReference type="Gene3D" id="1.20.58.2190">
    <property type="match status" value="1"/>
</dbReference>
<reference evidence="2" key="2">
    <citation type="submission" date="2014-03" db="EMBL/GenBank/DDBJ databases">
        <title>The whipworm genome and dual-species transcriptomics of an intimate host-pathogen interaction.</title>
        <authorList>
            <person name="Foth B.J."/>
            <person name="Tsai I.J."/>
            <person name="Reid A.J."/>
            <person name="Bancroft A.J."/>
            <person name="Nichol S."/>
            <person name="Tracey A."/>
            <person name="Holroyd N."/>
            <person name="Cotton J.A."/>
            <person name="Stanley E.J."/>
            <person name="Zarowiecki M."/>
            <person name="Liu J.Z."/>
            <person name="Huckvale T."/>
            <person name="Cooper P.J."/>
            <person name="Grencis R.K."/>
            <person name="Berriman M."/>
        </authorList>
    </citation>
    <scope>NUCLEOTIDE SEQUENCE [LARGE SCALE GENOMIC DNA]</scope>
</reference>
<dbReference type="SUPFAM" id="SSF143503">
    <property type="entry name" value="PUG domain-like"/>
    <property type="match status" value="1"/>
</dbReference>
<organism evidence="2 3">
    <name type="scientific">Trichuris trichiura</name>
    <name type="common">Whipworm</name>
    <name type="synonym">Trichocephalus trichiurus</name>
    <dbReference type="NCBI Taxonomy" id="36087"/>
    <lineage>
        <taxon>Eukaryota</taxon>
        <taxon>Metazoa</taxon>
        <taxon>Ecdysozoa</taxon>
        <taxon>Nematoda</taxon>
        <taxon>Enoplea</taxon>
        <taxon>Dorylaimia</taxon>
        <taxon>Trichinellida</taxon>
        <taxon>Trichuridae</taxon>
        <taxon>Trichuris</taxon>
    </lineage>
</organism>
<gene>
    <name evidence="2" type="ORF">TTRE_0000403401</name>
</gene>
<dbReference type="STRING" id="36087.A0A077Z6G1"/>
<dbReference type="GO" id="GO:0005737">
    <property type="term" value="C:cytoplasm"/>
    <property type="evidence" value="ECO:0007669"/>
    <property type="project" value="TreeGrafter"/>
</dbReference>
<dbReference type="EMBL" id="HG805977">
    <property type="protein sequence ID" value="CDW55761.1"/>
    <property type="molecule type" value="Genomic_DNA"/>
</dbReference>
<sequence>MDRIRDLINKKKLNAKFKRAGRGRTLNAPQINRRRMQSDVFEALGRRCEIQGSLTRSRARRQLEVLNVDAASEEEPPESDMPKAGTMASKFGIYFTCDLLGDEVFMPKKELVQAIESHLRSCLEDEPLLISSLMVKSLNSFDRCDSGVKILCRYLDNLINNPSEEKYHSIRMGNKTFQEKVALLKGGVEFLLAAGFENEEFLTVLPEQFDMEHFTLARDCLVSTERIPIRVYRNPKITKLNEAGLLPTEEDLPAEFFQRTAQEISHEQRSMAENVEKLTTLRTREMRERDDAKLRKRYLYAVVRVRFPDDWILEVNMFVFTEASPFDVEQFTMSLAELQLSPSCTLLFQPDECVIQNALAAGRSFPSSFIKAKFITPKN</sequence>
<dbReference type="PANTHER" id="PTHR23153">
    <property type="entry name" value="UBX-RELATED"/>
    <property type="match status" value="1"/>
</dbReference>